<organism evidence="3 4">
    <name type="scientific">Candidatus Giovannonibacteria bacterium RIFCSPHIGHO2_01_FULL_45_23</name>
    <dbReference type="NCBI Taxonomy" id="1798325"/>
    <lineage>
        <taxon>Bacteria</taxon>
        <taxon>Candidatus Giovannoniibacteriota</taxon>
    </lineage>
</organism>
<dbReference type="Proteomes" id="UP000179251">
    <property type="component" value="Unassembled WGS sequence"/>
</dbReference>
<gene>
    <name evidence="3" type="ORF">A2834_00810</name>
</gene>
<protein>
    <submittedName>
        <fullName evidence="3">Uncharacterized protein</fullName>
    </submittedName>
</protein>
<evidence type="ECO:0000313" key="3">
    <source>
        <dbReference type="EMBL" id="OGF61728.1"/>
    </source>
</evidence>
<comment type="caution">
    <text evidence="3">The sequence shown here is derived from an EMBL/GenBank/DDBJ whole genome shotgun (WGS) entry which is preliminary data.</text>
</comment>
<reference evidence="3 4" key="1">
    <citation type="journal article" date="2016" name="Nat. Commun.">
        <title>Thousands of microbial genomes shed light on interconnected biogeochemical processes in an aquifer system.</title>
        <authorList>
            <person name="Anantharaman K."/>
            <person name="Brown C.T."/>
            <person name="Hug L.A."/>
            <person name="Sharon I."/>
            <person name="Castelle C.J."/>
            <person name="Probst A.J."/>
            <person name="Thomas B.C."/>
            <person name="Singh A."/>
            <person name="Wilkins M.J."/>
            <person name="Karaoz U."/>
            <person name="Brodie E.L."/>
            <person name="Williams K.H."/>
            <person name="Hubbard S.S."/>
            <person name="Banfield J.F."/>
        </authorList>
    </citation>
    <scope>NUCLEOTIDE SEQUENCE [LARGE SCALE GENOMIC DNA]</scope>
</reference>
<dbReference type="EMBL" id="MFHD01000026">
    <property type="protein sequence ID" value="OGF61728.1"/>
    <property type="molecule type" value="Genomic_DNA"/>
</dbReference>
<keyword evidence="2" id="KW-0472">Membrane</keyword>
<feature type="transmembrane region" description="Helical" evidence="2">
    <location>
        <begin position="12"/>
        <end position="31"/>
    </location>
</feature>
<keyword evidence="2" id="KW-1133">Transmembrane helix</keyword>
<sequence length="305" mass="33175">MENETKNESSVHIGVLVLTVAVTSYFAYFAGQGTSKTNPVPQKEVESASFSIPVKLGDLGIKMISVGIIDAEKFEELYKTRGGLTNETRELLYGAQNDSIKITSENSGIILNLLWALGLGNKNPILENGPMMDQHYGGAGGFASTGGWTLAENDAMDHYSRHPLIVLTSEQQKLVERVSKNIYRPCCNNPTYFPDCNHGMAMLGLLELMASQGASEEEMYKTALQVNTLWFPEEYSTIARYFASKNQTLSEIDPKEILGPQYSSASGFRRIAALVPQTESQGGSGGCGIDNEQPAVPRQKSGCGI</sequence>
<dbReference type="AlphaFoldDB" id="A0A1F5VEQ1"/>
<evidence type="ECO:0000256" key="1">
    <source>
        <dbReference type="SAM" id="MobiDB-lite"/>
    </source>
</evidence>
<dbReference type="STRING" id="1798325.A2834_00810"/>
<evidence type="ECO:0000313" key="4">
    <source>
        <dbReference type="Proteomes" id="UP000179251"/>
    </source>
</evidence>
<proteinExistence type="predicted"/>
<name>A0A1F5VEQ1_9BACT</name>
<evidence type="ECO:0000256" key="2">
    <source>
        <dbReference type="SAM" id="Phobius"/>
    </source>
</evidence>
<keyword evidence="2" id="KW-0812">Transmembrane</keyword>
<feature type="region of interest" description="Disordered" evidence="1">
    <location>
        <begin position="280"/>
        <end position="305"/>
    </location>
</feature>
<accession>A0A1F5VEQ1</accession>